<dbReference type="AlphaFoldDB" id="A0A7G9GUR7"/>
<dbReference type="KEGG" id="fho:H9Q81_06045"/>
<reference evidence="1 2" key="1">
    <citation type="submission" date="2020-08" db="EMBL/GenBank/DDBJ databases">
        <authorList>
            <person name="Liu C."/>
            <person name="Sun Q."/>
        </authorList>
    </citation>
    <scope>NUCLEOTIDE SEQUENCE [LARGE SCALE GENOMIC DNA]</scope>
    <source>
        <strain evidence="1 2">NSJ-57</strain>
    </source>
</reference>
<dbReference type="PANTHER" id="PTHR38785">
    <property type="entry name" value="HOMOLOG OF VIRK"/>
    <property type="match status" value="1"/>
</dbReference>
<organism evidence="1 2">
    <name type="scientific">Fusobacterium hominis</name>
    <dbReference type="NCBI Taxonomy" id="2764326"/>
    <lineage>
        <taxon>Bacteria</taxon>
        <taxon>Fusobacteriati</taxon>
        <taxon>Fusobacteriota</taxon>
        <taxon>Fusobacteriia</taxon>
        <taxon>Fusobacteriales</taxon>
        <taxon>Fusobacteriaceae</taxon>
        <taxon>Fusobacterium</taxon>
    </lineage>
</organism>
<proteinExistence type="predicted"/>
<gene>
    <name evidence="1" type="ORF">H9Q81_06045</name>
</gene>
<dbReference type="EMBL" id="CP060637">
    <property type="protein sequence ID" value="QNM14549.1"/>
    <property type="molecule type" value="Genomic_DNA"/>
</dbReference>
<dbReference type="PANTHER" id="PTHR38785:SF1">
    <property type="entry name" value="HOMOLOG OF VIRK"/>
    <property type="match status" value="1"/>
</dbReference>
<name>A0A7G9GUR7_9FUSO</name>
<accession>A0A7G9GUR7</accession>
<dbReference type="Pfam" id="PF04393">
    <property type="entry name" value="DUF535"/>
    <property type="match status" value="1"/>
</dbReference>
<evidence type="ECO:0000313" key="2">
    <source>
        <dbReference type="Proteomes" id="UP000515913"/>
    </source>
</evidence>
<evidence type="ECO:0000313" key="1">
    <source>
        <dbReference type="EMBL" id="QNM14549.1"/>
    </source>
</evidence>
<dbReference type="Proteomes" id="UP000515913">
    <property type="component" value="Chromosome"/>
</dbReference>
<protein>
    <submittedName>
        <fullName evidence="1">DUF535 family protein</fullName>
    </submittedName>
</protein>
<dbReference type="GO" id="GO:0006974">
    <property type="term" value="P:DNA damage response"/>
    <property type="evidence" value="ECO:0007669"/>
    <property type="project" value="TreeGrafter"/>
</dbReference>
<dbReference type="InterPro" id="IPR007488">
    <property type="entry name" value="DUF535"/>
</dbReference>
<sequence length="297" mass="35189">MRKEIAFYTSVMQNGVSKGELSTIKKKIKYIIRNIFLFSYSKKIAQFLLEHKYLKTEVYRYPVLCSKIHRPYVANFFKVKDKVKIITSSYLFLDNHFKDTTLNKLYKNGKIKICDIIGKNDEVFSIYLHLYTNFEKEGEFNLICYNHEKILAKLTFSSADDKIFIGGLQGLAKGESPDILKEATKNLYGIFPKKLIIEALYFMFPNYEKIAIANESHIYLATRYKFKKYRSITANYDEFWESINGTKLSHMWFLPIILERKNIEDIPSKKRSMYNSRFTLLDQMNLSIRNFMKDNKR</sequence>
<keyword evidence="2" id="KW-1185">Reference proteome</keyword>